<evidence type="ECO:0000256" key="3">
    <source>
        <dbReference type="ARBA" id="ARBA00022840"/>
    </source>
</evidence>
<accession>A0A2H9QRV2</accession>
<dbReference type="InterPro" id="IPR006195">
    <property type="entry name" value="aa-tRNA-synth_II"/>
</dbReference>
<dbReference type="FunFam" id="3.40.50.800:FF:000005">
    <property type="entry name" value="bifunctional glutamate/proline--tRNA ligase"/>
    <property type="match status" value="1"/>
</dbReference>
<evidence type="ECO:0000313" key="11">
    <source>
        <dbReference type="EMBL" id="PIY99771.1"/>
    </source>
</evidence>
<dbReference type="PANTHER" id="PTHR43382">
    <property type="entry name" value="PROLYL-TRNA SYNTHETASE"/>
    <property type="match status" value="1"/>
</dbReference>
<evidence type="ECO:0000256" key="4">
    <source>
        <dbReference type="ARBA" id="ARBA00022917"/>
    </source>
</evidence>
<dbReference type="Proteomes" id="UP000228888">
    <property type="component" value="Unassembled WGS sequence"/>
</dbReference>
<dbReference type="Pfam" id="PF00587">
    <property type="entry name" value="tRNA-synt_2b"/>
    <property type="match status" value="1"/>
</dbReference>
<evidence type="ECO:0000313" key="15">
    <source>
        <dbReference type="Proteomes" id="UP000228888"/>
    </source>
</evidence>
<dbReference type="AlphaFoldDB" id="A0A2H9N2M2"/>
<comment type="subunit">
    <text evidence="7">Homodimer.</text>
</comment>
<dbReference type="GO" id="GO:0004827">
    <property type="term" value="F:proline-tRNA ligase activity"/>
    <property type="evidence" value="ECO:0007669"/>
    <property type="project" value="UniProtKB-UniRule"/>
</dbReference>
<dbReference type="Proteomes" id="UP000231232">
    <property type="component" value="Unassembled WGS sequence"/>
</dbReference>
<keyword evidence="5 7" id="KW-0030">Aminoacyl-tRNA synthetase</keyword>
<evidence type="ECO:0000313" key="13">
    <source>
        <dbReference type="EMBL" id="PJC01684.1"/>
    </source>
</evidence>
<dbReference type="PRINTS" id="PR01046">
    <property type="entry name" value="TRNASYNTHPRO"/>
</dbReference>
<dbReference type="GO" id="GO:0005737">
    <property type="term" value="C:cytoplasm"/>
    <property type="evidence" value="ECO:0007669"/>
    <property type="project" value="UniProtKB-SubCell"/>
</dbReference>
<feature type="domain" description="Aminoacyl-transfer RNA synthetases class-II family profile" evidence="8">
    <location>
        <begin position="64"/>
        <end position="304"/>
    </location>
</feature>
<evidence type="ECO:0000313" key="14">
    <source>
        <dbReference type="Proteomes" id="UP000228874"/>
    </source>
</evidence>
<dbReference type="EMBL" id="PFUW01000039">
    <property type="protein sequence ID" value="PJB03608.1"/>
    <property type="molecule type" value="Genomic_DNA"/>
</dbReference>
<dbReference type="EMBL" id="PETW01000020">
    <property type="protein sequence ID" value="PIV46501.1"/>
    <property type="molecule type" value="Genomic_DNA"/>
</dbReference>
<dbReference type="Proteomes" id="UP000230477">
    <property type="component" value="Unassembled WGS sequence"/>
</dbReference>
<dbReference type="InterPro" id="IPR002314">
    <property type="entry name" value="aa-tRNA-synt_IIb"/>
</dbReference>
<dbReference type="InterPro" id="IPR017449">
    <property type="entry name" value="Pro-tRNA_synth_II"/>
</dbReference>
<accession>A0A2H9N2M2</accession>
<keyword evidence="4 7" id="KW-0648">Protein biosynthesis</keyword>
<dbReference type="Gene3D" id="3.40.50.800">
    <property type="entry name" value="Anticodon-binding domain"/>
    <property type="match status" value="1"/>
</dbReference>
<dbReference type="Proteomes" id="UP000231449">
    <property type="component" value="Unassembled WGS sequence"/>
</dbReference>
<reference evidence="14 15" key="1">
    <citation type="submission" date="2017-09" db="EMBL/GenBank/DDBJ databases">
        <title>Depth-based differentiation of microbial function through sediment-hosted aquifers and enrichment of novel symbionts in the deep terrestrial subsurface.</title>
        <authorList>
            <person name="Probst A.J."/>
            <person name="Ladd B."/>
            <person name="Jarett J.K."/>
            <person name="Geller-Mcgrath D.E."/>
            <person name="Sieber C.M.K."/>
            <person name="Emerson J.B."/>
            <person name="Anantharaman K."/>
            <person name="Thomas B.C."/>
            <person name="Malmstrom R."/>
            <person name="Stieglmeier M."/>
            <person name="Klingl A."/>
            <person name="Woyke T."/>
            <person name="Ryan C.M."/>
            <person name="Banfield J.F."/>
        </authorList>
    </citation>
    <scope>NUCLEOTIDE SEQUENCE [LARGE SCALE GENOMIC DNA]</scope>
</reference>
<dbReference type="NCBIfam" id="TIGR00408">
    <property type="entry name" value="proS_fam_I"/>
    <property type="match status" value="1"/>
</dbReference>
<evidence type="ECO:0000256" key="5">
    <source>
        <dbReference type="ARBA" id="ARBA00023146"/>
    </source>
</evidence>
<dbReference type="InterPro" id="IPR045864">
    <property type="entry name" value="aa-tRNA-synth_II/BPL/LPL"/>
</dbReference>
<evidence type="ECO:0000259" key="8">
    <source>
        <dbReference type="PROSITE" id="PS50862"/>
    </source>
</evidence>
<dbReference type="InterPro" id="IPR004499">
    <property type="entry name" value="Pro-tRNA-ligase_IIa_arc-type"/>
</dbReference>
<comment type="function">
    <text evidence="7">Catalyzes the attachment of proline to tRNA(Pro) in a two-step reaction: proline is first activated by ATP to form Pro-AMP and then transferred to the acceptor end of tRNA(Pro).</text>
</comment>
<dbReference type="GO" id="GO:0006433">
    <property type="term" value="P:prolyl-tRNA aminoacylation"/>
    <property type="evidence" value="ECO:0007669"/>
    <property type="project" value="UniProtKB-UniRule"/>
</dbReference>
<evidence type="ECO:0000256" key="6">
    <source>
        <dbReference type="ARBA" id="ARBA00047671"/>
    </source>
</evidence>
<proteinExistence type="inferred from homology"/>
<keyword evidence="1 7" id="KW-0436">Ligase</keyword>
<name>A0A2H9N2M2_HUBC1</name>
<dbReference type="Gene3D" id="3.30.930.10">
    <property type="entry name" value="Bira Bifunctional Protein, Domain 2"/>
    <property type="match status" value="1"/>
</dbReference>
<accession>A0A2H9RDL0</accession>
<dbReference type="PROSITE" id="PS50862">
    <property type="entry name" value="AA_TRNA_LIGASE_II"/>
    <property type="match status" value="1"/>
</dbReference>
<dbReference type="SUPFAM" id="SSF64586">
    <property type="entry name" value="C-terminal domain of ProRS"/>
    <property type="match status" value="1"/>
</dbReference>
<dbReference type="EMBL" id="PFSX01000011">
    <property type="protein sequence ID" value="PJC01684.1"/>
    <property type="molecule type" value="Genomic_DNA"/>
</dbReference>
<dbReference type="EMBL" id="PFMG01000044">
    <property type="protein sequence ID" value="PIY99771.1"/>
    <property type="molecule type" value="Genomic_DNA"/>
</dbReference>
<reference evidence="10" key="2">
    <citation type="submission" date="2017-09" db="EMBL/GenBank/DDBJ databases">
        <title>Depth-based differentiation of microbial function through sediment-hosted aquifers and enrichment of novel symbionts in the deep terrestrial subsurface.</title>
        <authorList>
            <person name="Probst A.J."/>
            <person name="Ladd B."/>
            <person name="Jarett J.K."/>
            <person name="Geller-Mcgrath D.E."/>
            <person name="Sieber C.M."/>
            <person name="Emerson J.B."/>
            <person name="Anantharaman K."/>
            <person name="Thomas B.C."/>
            <person name="Malmstrom R."/>
            <person name="Stieglmeier M."/>
            <person name="Klingl A."/>
            <person name="Woyke T."/>
            <person name="Ryan C.M."/>
            <person name="Banfield J.F."/>
        </authorList>
    </citation>
    <scope>NUCLEOTIDE SEQUENCE [LARGE SCALE GENOMIC DNA]</scope>
    <source>
        <strain evidence="9">CG02_land_8_20_14_3_00_31_209</strain>
        <strain evidence="11">CG_4_10_14_0_8_um_filter_31_133</strain>
        <strain evidence="10">CG_4_8_14_3_um_filter</strain>
        <strain evidence="13">CG_4_9_14_0_8_um_filter_31_21</strain>
        <strain evidence="12">CG_4_9_14_3_um_filter_31_125</strain>
    </source>
</reference>
<dbReference type="InterPro" id="IPR016061">
    <property type="entry name" value="Pro-tRNA_ligase_II_C"/>
</dbReference>
<sequence length="499" mass="58101">MKFVFDRIFLCCCVVHILFMKELNIKIMDIDKKANFSEWYDEALKESEILDSRYNSKGMFIWLPYGFKIMRRIKEMWDKLFQDAGIQECYFPQLVPIEYAEQNKSWWEGFKEEGYLMVTGKNKEVQGIIRPTGEPAIYPMYKLWIRTFSDLPLRLYQTTSSFRYESKSTRPLIRDREITMWHEIHTAHATKEEAEKEVDLHIKLWDKLWDKLALPVWKVRKPQWECFAGAVGAIEYYTLFPSARVMETGSVNNLGQAYAKEFDIKFKDTDEKEHFVWQVCTGVGARLLAAIISIHGDRKGIIVPPEIAPTKCVIVPIMFKGKEQIILKKAKEIESMLKKENISVFIDSRDEIAAGRKFYEWEAKGIPLRIEIGPRDLEKNQITIVRRDSNEKVAINESKVIEKVRELLDNIQKSLLKEAEHELKKSIVDVITFHDIKKAIKNKKVARVFWCKSRDCYDIFGGIGDGIEGIGTDLDEKTNGKCIVCGKETKARLFIGKSY</sequence>
<dbReference type="SMART" id="SM00946">
    <property type="entry name" value="ProRS-C_1"/>
    <property type="match status" value="1"/>
</dbReference>
<dbReference type="Pfam" id="PF03129">
    <property type="entry name" value="HGTP_anticodon"/>
    <property type="match status" value="1"/>
</dbReference>
<dbReference type="Pfam" id="PF09180">
    <property type="entry name" value="ProRS-C_1"/>
    <property type="match status" value="1"/>
</dbReference>
<dbReference type="InterPro" id="IPR036621">
    <property type="entry name" value="Anticodon-bd_dom_sf"/>
</dbReference>
<comment type="catalytic activity">
    <reaction evidence="6 7">
        <text>tRNA(Pro) + L-proline + ATP = L-prolyl-tRNA(Pro) + AMP + diphosphate</text>
        <dbReference type="Rhea" id="RHEA:14305"/>
        <dbReference type="Rhea" id="RHEA-COMP:9700"/>
        <dbReference type="Rhea" id="RHEA-COMP:9702"/>
        <dbReference type="ChEBI" id="CHEBI:30616"/>
        <dbReference type="ChEBI" id="CHEBI:33019"/>
        <dbReference type="ChEBI" id="CHEBI:60039"/>
        <dbReference type="ChEBI" id="CHEBI:78442"/>
        <dbReference type="ChEBI" id="CHEBI:78532"/>
        <dbReference type="ChEBI" id="CHEBI:456215"/>
        <dbReference type="EC" id="6.1.1.15"/>
    </reaction>
</comment>
<evidence type="ECO:0000313" key="16">
    <source>
        <dbReference type="Proteomes" id="UP000231449"/>
    </source>
</evidence>
<dbReference type="SUPFAM" id="SSF55681">
    <property type="entry name" value="Class II aaRS and biotin synthetases"/>
    <property type="match status" value="1"/>
</dbReference>
<dbReference type="InterPro" id="IPR004154">
    <property type="entry name" value="Anticodon-bd"/>
</dbReference>
<keyword evidence="7" id="KW-0963">Cytoplasm</keyword>
<comment type="similarity">
    <text evidence="7">Belongs to the class-II aminoacyl-tRNA synthetase family. ProS type 3 subfamily.</text>
</comment>
<gene>
    <name evidence="7" type="primary">proS</name>
    <name evidence="13" type="ORF">CO072_00320</name>
    <name evidence="12" type="ORF">CO124_02165</name>
    <name evidence="9" type="ORF">COS22_01025</name>
    <name evidence="11" type="ORF">COY63_01805</name>
    <name evidence="10" type="ORF">COZ66_00970</name>
</gene>
<evidence type="ECO:0000313" key="10">
    <source>
        <dbReference type="EMBL" id="PIX28145.1"/>
    </source>
</evidence>
<comment type="domain">
    <text evidence="7">Consists of three domains: the N-terminal catalytic domain, the anticodon-binding domain and the C-terminal extension.</text>
</comment>
<keyword evidence="3 7" id="KW-0067">ATP-binding</keyword>
<evidence type="ECO:0000256" key="7">
    <source>
        <dbReference type="HAMAP-Rule" id="MF_01571"/>
    </source>
</evidence>
<comment type="caution">
    <text evidence="10">The sequence shown here is derived from an EMBL/GenBank/DDBJ whole genome shotgun (WGS) entry which is preliminary data.</text>
</comment>
<evidence type="ECO:0000256" key="2">
    <source>
        <dbReference type="ARBA" id="ARBA00022741"/>
    </source>
</evidence>
<organism evidence="10 16">
    <name type="scientific">Huberarchaeum crystalense</name>
    <dbReference type="NCBI Taxonomy" id="2014257"/>
    <lineage>
        <taxon>Archaea</taxon>
        <taxon>Candidatus Huberarchaeota</taxon>
        <taxon>Candidatus Huberarchaeia</taxon>
        <taxon>Candidatus Huberarchaeales</taxon>
        <taxon>Candidatus Huberarchaeaceae</taxon>
        <taxon>Candidatus Huberarchaeum</taxon>
    </lineage>
</organism>
<dbReference type="GO" id="GO:0017101">
    <property type="term" value="C:aminoacyl-tRNA synthetase multienzyme complex"/>
    <property type="evidence" value="ECO:0007669"/>
    <property type="project" value="TreeGrafter"/>
</dbReference>
<dbReference type="SUPFAM" id="SSF52954">
    <property type="entry name" value="Class II aaRS ABD-related"/>
    <property type="match status" value="1"/>
</dbReference>
<protein>
    <recommendedName>
        <fullName evidence="7">Proline--tRNA ligase</fullName>
        <ecNumber evidence="7">6.1.1.15</ecNumber>
    </recommendedName>
    <alternativeName>
        <fullName evidence="7">Prolyl-tRNA synthetase</fullName>
        <shortName evidence="7">ProRS</shortName>
    </alternativeName>
</protein>
<dbReference type="GO" id="GO:0005524">
    <property type="term" value="F:ATP binding"/>
    <property type="evidence" value="ECO:0007669"/>
    <property type="project" value="UniProtKB-UniRule"/>
</dbReference>
<dbReference type="Proteomes" id="UP000228874">
    <property type="component" value="Unassembled WGS sequence"/>
</dbReference>
<dbReference type="HAMAP" id="MF_01571">
    <property type="entry name" value="Pro_tRNA_synth_type3"/>
    <property type="match status" value="1"/>
</dbReference>
<dbReference type="InterPro" id="IPR002316">
    <property type="entry name" value="Pro-tRNA-ligase_IIa"/>
</dbReference>
<dbReference type="PANTHER" id="PTHR43382:SF2">
    <property type="entry name" value="BIFUNCTIONAL GLUTAMATE_PROLINE--TRNA LIGASE"/>
    <property type="match status" value="1"/>
</dbReference>
<accession>A0A2H9M7K3</accession>
<evidence type="ECO:0000256" key="1">
    <source>
        <dbReference type="ARBA" id="ARBA00022598"/>
    </source>
</evidence>
<accession>A0A2H9P8C8</accession>
<evidence type="ECO:0000313" key="12">
    <source>
        <dbReference type="EMBL" id="PJB03608.1"/>
    </source>
</evidence>
<comment type="subcellular location">
    <subcellularLocation>
        <location evidence="7">Cytoplasm</location>
    </subcellularLocation>
</comment>
<keyword evidence="2 7" id="KW-0547">Nucleotide-binding</keyword>
<evidence type="ECO:0000313" key="9">
    <source>
        <dbReference type="EMBL" id="PIV46501.1"/>
    </source>
</evidence>
<dbReference type="Gene3D" id="3.30.110.30">
    <property type="entry name" value="C-terminal domain of ProRS"/>
    <property type="match status" value="1"/>
</dbReference>
<dbReference type="EC" id="6.1.1.15" evidence="7"/>
<dbReference type="EMBL" id="PFIH01000023">
    <property type="protein sequence ID" value="PIX28145.1"/>
    <property type="molecule type" value="Genomic_DNA"/>
</dbReference>